<dbReference type="Proteomes" id="UP000324222">
    <property type="component" value="Unassembled WGS sequence"/>
</dbReference>
<accession>A0A5B7FWM6</accession>
<evidence type="ECO:0008006" key="4">
    <source>
        <dbReference type="Google" id="ProtNLM"/>
    </source>
</evidence>
<feature type="region of interest" description="Disordered" evidence="1">
    <location>
        <begin position="47"/>
        <end position="66"/>
    </location>
</feature>
<gene>
    <name evidence="2" type="ORF">E2C01_043537</name>
</gene>
<comment type="caution">
    <text evidence="2">The sequence shown here is derived from an EMBL/GenBank/DDBJ whole genome shotgun (WGS) entry which is preliminary data.</text>
</comment>
<sequence length="66" mass="7386">MTDSPYCPWCSTQPDTPEHLLLHCPCHHSYRVALLHLLSALQPHRPTLTNLGGSTNSNLAFKTQPH</sequence>
<reference evidence="2 3" key="1">
    <citation type="submission" date="2019-05" db="EMBL/GenBank/DDBJ databases">
        <title>Another draft genome of Portunus trituberculatus and its Hox gene families provides insights of decapod evolution.</title>
        <authorList>
            <person name="Jeong J.-H."/>
            <person name="Song I."/>
            <person name="Kim S."/>
            <person name="Choi T."/>
            <person name="Kim D."/>
            <person name="Ryu S."/>
            <person name="Kim W."/>
        </authorList>
    </citation>
    <scope>NUCLEOTIDE SEQUENCE [LARGE SCALE GENOMIC DNA]</scope>
    <source>
        <tissue evidence="2">Muscle</tissue>
    </source>
</reference>
<organism evidence="2 3">
    <name type="scientific">Portunus trituberculatus</name>
    <name type="common">Swimming crab</name>
    <name type="synonym">Neptunus trituberculatus</name>
    <dbReference type="NCBI Taxonomy" id="210409"/>
    <lineage>
        <taxon>Eukaryota</taxon>
        <taxon>Metazoa</taxon>
        <taxon>Ecdysozoa</taxon>
        <taxon>Arthropoda</taxon>
        <taxon>Crustacea</taxon>
        <taxon>Multicrustacea</taxon>
        <taxon>Malacostraca</taxon>
        <taxon>Eumalacostraca</taxon>
        <taxon>Eucarida</taxon>
        <taxon>Decapoda</taxon>
        <taxon>Pleocyemata</taxon>
        <taxon>Brachyura</taxon>
        <taxon>Eubrachyura</taxon>
        <taxon>Portunoidea</taxon>
        <taxon>Portunidae</taxon>
        <taxon>Portuninae</taxon>
        <taxon>Portunus</taxon>
    </lineage>
</organism>
<dbReference type="AlphaFoldDB" id="A0A5B7FWM6"/>
<keyword evidence="3" id="KW-1185">Reference proteome</keyword>
<protein>
    <recommendedName>
        <fullName evidence="4">Reverse transcriptase zinc-binding domain-containing protein</fullName>
    </recommendedName>
</protein>
<evidence type="ECO:0000313" key="3">
    <source>
        <dbReference type="Proteomes" id="UP000324222"/>
    </source>
</evidence>
<proteinExistence type="predicted"/>
<dbReference type="EMBL" id="VSRR010009057">
    <property type="protein sequence ID" value="MPC49725.1"/>
    <property type="molecule type" value="Genomic_DNA"/>
</dbReference>
<evidence type="ECO:0000256" key="1">
    <source>
        <dbReference type="SAM" id="MobiDB-lite"/>
    </source>
</evidence>
<name>A0A5B7FWM6_PORTR</name>
<evidence type="ECO:0000313" key="2">
    <source>
        <dbReference type="EMBL" id="MPC49725.1"/>
    </source>
</evidence>